<evidence type="ECO:0000256" key="1">
    <source>
        <dbReference type="SAM" id="Phobius"/>
    </source>
</evidence>
<feature type="transmembrane region" description="Helical" evidence="1">
    <location>
        <begin position="176"/>
        <end position="203"/>
    </location>
</feature>
<name>A0A2H0LQ57_9BACT</name>
<protein>
    <recommendedName>
        <fullName evidence="4">DUF1189 domain-containing protein</fullName>
    </recommendedName>
</protein>
<dbReference type="AlphaFoldDB" id="A0A2H0LQ57"/>
<evidence type="ECO:0008006" key="4">
    <source>
        <dbReference type="Google" id="ProtNLM"/>
    </source>
</evidence>
<feature type="transmembrane region" description="Helical" evidence="1">
    <location>
        <begin position="244"/>
        <end position="265"/>
    </location>
</feature>
<dbReference type="InterPro" id="IPR009574">
    <property type="entry name" value="DUF1189"/>
</dbReference>
<feature type="transmembrane region" description="Helical" evidence="1">
    <location>
        <begin position="6"/>
        <end position="21"/>
    </location>
</feature>
<comment type="caution">
    <text evidence="2">The sequence shown here is derived from an EMBL/GenBank/DDBJ whole genome shotgun (WGS) entry which is preliminary data.</text>
</comment>
<dbReference type="EMBL" id="PCVY01000040">
    <property type="protein sequence ID" value="PIQ86569.1"/>
    <property type="molecule type" value="Genomic_DNA"/>
</dbReference>
<dbReference type="Proteomes" id="UP000230859">
    <property type="component" value="Unassembled WGS sequence"/>
</dbReference>
<accession>A0A2H0LQ57</accession>
<feature type="transmembrane region" description="Helical" evidence="1">
    <location>
        <begin position="215"/>
        <end position="238"/>
    </location>
</feature>
<dbReference type="Pfam" id="PF06691">
    <property type="entry name" value="DUF1189"/>
    <property type="match status" value="1"/>
</dbReference>
<keyword evidence="1" id="KW-1133">Transmembrane helix</keyword>
<feature type="transmembrane region" description="Helical" evidence="1">
    <location>
        <begin position="33"/>
        <end position="56"/>
    </location>
</feature>
<keyword evidence="1" id="KW-0472">Membrane</keyword>
<gene>
    <name evidence="2" type="ORF">COV74_04110</name>
</gene>
<evidence type="ECO:0000313" key="3">
    <source>
        <dbReference type="Proteomes" id="UP000230859"/>
    </source>
</evidence>
<organism evidence="2 3">
    <name type="scientific">Candidatus Abzuiibacterium crystallinum</name>
    <dbReference type="NCBI Taxonomy" id="1974748"/>
    <lineage>
        <taxon>Bacteria</taxon>
        <taxon>Pseudomonadati</taxon>
        <taxon>Candidatus Omnitrophota</taxon>
        <taxon>Candidatus Abzuiibacterium</taxon>
    </lineage>
</organism>
<reference evidence="2 3" key="1">
    <citation type="submission" date="2017-09" db="EMBL/GenBank/DDBJ databases">
        <title>Depth-based differentiation of microbial function through sediment-hosted aquifers and enrichment of novel symbionts in the deep terrestrial subsurface.</title>
        <authorList>
            <person name="Probst A.J."/>
            <person name="Ladd B."/>
            <person name="Jarett J.K."/>
            <person name="Geller-Mcgrath D.E."/>
            <person name="Sieber C.M."/>
            <person name="Emerson J.B."/>
            <person name="Anantharaman K."/>
            <person name="Thomas B.C."/>
            <person name="Malmstrom R."/>
            <person name="Stieglmeier M."/>
            <person name="Klingl A."/>
            <person name="Woyke T."/>
            <person name="Ryan C.M."/>
            <person name="Banfield J.F."/>
        </authorList>
    </citation>
    <scope>NUCLEOTIDE SEQUENCE [LARGE SCALE GENOMIC DNA]</scope>
    <source>
        <strain evidence="2">CG11_big_fil_rev_8_21_14_0_20_45_26</strain>
    </source>
</reference>
<evidence type="ECO:0000313" key="2">
    <source>
        <dbReference type="EMBL" id="PIQ86569.1"/>
    </source>
</evidence>
<proteinExistence type="predicted"/>
<keyword evidence="1" id="KW-0812">Transmembrane</keyword>
<sequence>MRQFVTFVFSPILSLFSPSFYKSLPKRSVGEGFLYLFYLAVWGAFVLMLMISLRWLPAVDEFVDWFSYQTPTFTFNEGRITTNVKEPYAVTHPTLGTLLIVNTKKKEIKPEDLQNVYFYVTSHVIYASDPIRNETRMFDLGAQAHRTGNQLHGPQSLDGQMIRQIYQTIKPLVSVIFFFVIVFLVFVWKMTAALLYSVAALLLNRFREEKFSYATLLNFSCFSLTAVFILQLANIVFFNLQMPVPLWLSFAVTVFYLIFGILFVLPPERTRTIP</sequence>